<protein>
    <submittedName>
        <fullName evidence="2">Uncharacterized protein</fullName>
    </submittedName>
</protein>
<feature type="region of interest" description="Disordered" evidence="1">
    <location>
        <begin position="1"/>
        <end position="37"/>
    </location>
</feature>
<dbReference type="Proteomes" id="UP000013909">
    <property type="component" value="Unassembled WGS sequence"/>
</dbReference>
<dbReference type="AlphaFoldDB" id="R7ZP69"/>
<evidence type="ECO:0000313" key="3">
    <source>
        <dbReference type="Proteomes" id="UP000013909"/>
    </source>
</evidence>
<gene>
    <name evidence="2" type="ORF">ADIS_3606</name>
</gene>
<comment type="caution">
    <text evidence="2">The sequence shown here is derived from an EMBL/GenBank/DDBJ whole genome shotgun (WGS) entry which is preliminary data.</text>
</comment>
<keyword evidence="3" id="KW-1185">Reference proteome</keyword>
<sequence>MSLQTGLTRNKCREEAGGTGGKIGAVNRPMKIGRRFT</sequence>
<proteinExistence type="predicted"/>
<organism evidence="2 3">
    <name type="scientific">Lunatimonas lonarensis</name>
    <dbReference type="NCBI Taxonomy" id="1232681"/>
    <lineage>
        <taxon>Bacteria</taxon>
        <taxon>Pseudomonadati</taxon>
        <taxon>Bacteroidota</taxon>
        <taxon>Cytophagia</taxon>
        <taxon>Cytophagales</taxon>
        <taxon>Cyclobacteriaceae</taxon>
    </lineage>
</organism>
<name>R7ZP69_9BACT</name>
<evidence type="ECO:0000256" key="1">
    <source>
        <dbReference type="SAM" id="MobiDB-lite"/>
    </source>
</evidence>
<dbReference type="STRING" id="1232681.ADIS_3606"/>
<evidence type="ECO:0000313" key="2">
    <source>
        <dbReference type="EMBL" id="EON75911.1"/>
    </source>
</evidence>
<accession>R7ZP69</accession>
<reference evidence="2 3" key="1">
    <citation type="submission" date="2013-02" db="EMBL/GenBank/DDBJ databases">
        <title>A novel strain isolated from Lonar lake, Maharashtra, India.</title>
        <authorList>
            <person name="Singh A."/>
        </authorList>
    </citation>
    <scope>NUCLEOTIDE SEQUENCE [LARGE SCALE GENOMIC DNA]</scope>
    <source>
        <strain evidence="2 3">AK24</strain>
    </source>
</reference>
<dbReference type="EMBL" id="AQHR01000092">
    <property type="protein sequence ID" value="EON75911.1"/>
    <property type="molecule type" value="Genomic_DNA"/>
</dbReference>